<feature type="region of interest" description="Disordered" evidence="1">
    <location>
        <begin position="1"/>
        <end position="36"/>
    </location>
</feature>
<gene>
    <name evidence="2" type="ORF">GSI_08180</name>
</gene>
<protein>
    <submittedName>
        <fullName evidence="2">Uncharacterized protein</fullName>
    </submittedName>
</protein>
<dbReference type="EMBL" id="AYKW01000019">
    <property type="protein sequence ID" value="PIL29741.1"/>
    <property type="molecule type" value="Genomic_DNA"/>
</dbReference>
<feature type="compositionally biased region" description="Pro residues" evidence="1">
    <location>
        <begin position="434"/>
        <end position="443"/>
    </location>
</feature>
<dbReference type="OrthoDB" id="1734943at2759"/>
<evidence type="ECO:0000313" key="3">
    <source>
        <dbReference type="Proteomes" id="UP000230002"/>
    </source>
</evidence>
<name>A0A2G8S7K4_9APHY</name>
<sequence>MYTIKPTSFFRPSSRPTSPVPAPRQEAQVGAERAPRPLSKLSLSNFRKPIAVPAPGVAAVGPTVVQDGSFMEVLSLKLSEAVSRALAQPTGPAVPGELLAGRRPIPPGRGRTLGALIVSETNASQENTHVYRAVIRTLQRPLSVLLTNLSSNLVALISTPAFTAPAALNAQNPELNATQLHAIALATFAGELLESFDEIGLGVEVDTRGESLRTIREGLVSIVKRVIDPLMARTKADLLPLLQALETVPPAPAAPTGGVGKATGSIKSPVPHPSIMTLQAVMPIHARALSRIVGSAYAENALASLVISLIWHGMVALAHRPTPVSPPASPSMGAVALKGKDSKKTSATPPATPPASRFTLKLPPSRPPSPPSVASRGPTVAADARTLYNLCSQLPKPSATKEQTRLAREVVDEAFDGLSALIALLEAIQVHAAAPPPPPPPAARPNGLGPSANTSPHAAPLADLEADLDVLTADIPIVVALPVLLRTYLPAERTVPAILGMGEDAYRRNCLSGFGRAEECGVPVGQRVLDVLRADPDKVEGGGAEPLLRWLVREIRLAREEAGAAGGVGVGAGGVGSGGVGAHEH</sequence>
<organism evidence="2 3">
    <name type="scientific">Ganoderma sinense ZZ0214-1</name>
    <dbReference type="NCBI Taxonomy" id="1077348"/>
    <lineage>
        <taxon>Eukaryota</taxon>
        <taxon>Fungi</taxon>
        <taxon>Dikarya</taxon>
        <taxon>Basidiomycota</taxon>
        <taxon>Agaricomycotina</taxon>
        <taxon>Agaricomycetes</taxon>
        <taxon>Polyporales</taxon>
        <taxon>Polyporaceae</taxon>
        <taxon>Ganoderma</taxon>
    </lineage>
</organism>
<dbReference type="STRING" id="1077348.A0A2G8S7K4"/>
<evidence type="ECO:0000256" key="1">
    <source>
        <dbReference type="SAM" id="MobiDB-lite"/>
    </source>
</evidence>
<keyword evidence="3" id="KW-1185">Reference proteome</keyword>
<dbReference type="Proteomes" id="UP000230002">
    <property type="component" value="Unassembled WGS sequence"/>
</dbReference>
<reference evidence="2 3" key="1">
    <citation type="journal article" date="2015" name="Sci. Rep.">
        <title>Chromosome-level genome map provides insights into diverse defense mechanisms in the medicinal fungus Ganoderma sinense.</title>
        <authorList>
            <person name="Zhu Y."/>
            <person name="Xu J."/>
            <person name="Sun C."/>
            <person name="Zhou S."/>
            <person name="Xu H."/>
            <person name="Nelson D.R."/>
            <person name="Qian J."/>
            <person name="Song J."/>
            <person name="Luo H."/>
            <person name="Xiang L."/>
            <person name="Li Y."/>
            <person name="Xu Z."/>
            <person name="Ji A."/>
            <person name="Wang L."/>
            <person name="Lu S."/>
            <person name="Hayward A."/>
            <person name="Sun W."/>
            <person name="Li X."/>
            <person name="Schwartz D.C."/>
            <person name="Wang Y."/>
            <person name="Chen S."/>
        </authorList>
    </citation>
    <scope>NUCLEOTIDE SEQUENCE [LARGE SCALE GENOMIC DNA]</scope>
    <source>
        <strain evidence="2 3">ZZ0214-1</strain>
    </source>
</reference>
<accession>A0A2G8S7K4</accession>
<evidence type="ECO:0000313" key="2">
    <source>
        <dbReference type="EMBL" id="PIL29741.1"/>
    </source>
</evidence>
<proteinExistence type="predicted"/>
<dbReference type="AlphaFoldDB" id="A0A2G8S7K4"/>
<feature type="compositionally biased region" description="Low complexity" evidence="1">
    <location>
        <begin position="1"/>
        <end position="17"/>
    </location>
</feature>
<feature type="region of interest" description="Disordered" evidence="1">
    <location>
        <begin position="322"/>
        <end position="379"/>
    </location>
</feature>
<comment type="caution">
    <text evidence="2">The sequence shown here is derived from an EMBL/GenBank/DDBJ whole genome shotgun (WGS) entry which is preliminary data.</text>
</comment>
<feature type="region of interest" description="Disordered" evidence="1">
    <location>
        <begin position="433"/>
        <end position="458"/>
    </location>
</feature>